<feature type="signal peptide" evidence="4">
    <location>
        <begin position="1"/>
        <end position="23"/>
    </location>
</feature>
<feature type="domain" description="PpiC" evidence="5">
    <location>
        <begin position="207"/>
        <end position="309"/>
    </location>
</feature>
<feature type="domain" description="PpiC" evidence="5">
    <location>
        <begin position="312"/>
        <end position="410"/>
    </location>
</feature>
<dbReference type="EMBL" id="RYYU01000001">
    <property type="protein sequence ID" value="RUL60072.1"/>
    <property type="molecule type" value="Genomic_DNA"/>
</dbReference>
<comment type="caution">
    <text evidence="6">The sequence shown here is derived from an EMBL/GenBank/DDBJ whole genome shotgun (WGS) entry which is preliminary data.</text>
</comment>
<dbReference type="GO" id="GO:0003755">
    <property type="term" value="F:peptidyl-prolyl cis-trans isomerase activity"/>
    <property type="evidence" value="ECO:0007669"/>
    <property type="project" value="UniProtKB-KW"/>
</dbReference>
<keyword evidence="1 4" id="KW-0732">Signal</keyword>
<dbReference type="RefSeq" id="WP_126679166.1">
    <property type="nucleotide sequence ID" value="NZ_CAUUVU010000026.1"/>
</dbReference>
<dbReference type="Proteomes" id="UP000278983">
    <property type="component" value="Unassembled WGS sequence"/>
</dbReference>
<dbReference type="PANTHER" id="PTHR47637">
    <property type="entry name" value="CHAPERONE SURA"/>
    <property type="match status" value="1"/>
</dbReference>
<evidence type="ECO:0000256" key="1">
    <source>
        <dbReference type="ARBA" id="ARBA00022729"/>
    </source>
</evidence>
<dbReference type="PROSITE" id="PS50198">
    <property type="entry name" value="PPIC_PPIASE_2"/>
    <property type="match status" value="2"/>
</dbReference>
<organism evidence="6 7">
    <name type="scientific">Prevotella koreensis</name>
    <dbReference type="NCBI Taxonomy" id="2490854"/>
    <lineage>
        <taxon>Bacteria</taxon>
        <taxon>Pseudomonadati</taxon>
        <taxon>Bacteroidota</taxon>
        <taxon>Bacteroidia</taxon>
        <taxon>Bacteroidales</taxon>
        <taxon>Prevotellaceae</taxon>
        <taxon>Prevotella</taxon>
    </lineage>
</organism>
<dbReference type="SUPFAM" id="SSF54534">
    <property type="entry name" value="FKBP-like"/>
    <property type="match status" value="2"/>
</dbReference>
<name>A0A3S0RBJ6_9BACT</name>
<proteinExistence type="predicted"/>
<gene>
    <name evidence="6" type="ORF">EHV08_10180</name>
</gene>
<dbReference type="OrthoDB" id="14196at2"/>
<evidence type="ECO:0000256" key="3">
    <source>
        <dbReference type="SAM" id="MobiDB-lite"/>
    </source>
</evidence>
<evidence type="ECO:0000256" key="4">
    <source>
        <dbReference type="SAM" id="SignalP"/>
    </source>
</evidence>
<protein>
    <submittedName>
        <fullName evidence="6">Peptidylprolyl isomerase</fullName>
    </submittedName>
</protein>
<dbReference type="SUPFAM" id="SSF109998">
    <property type="entry name" value="Triger factor/SurA peptide-binding domain-like"/>
    <property type="match status" value="1"/>
</dbReference>
<evidence type="ECO:0000313" key="6">
    <source>
        <dbReference type="EMBL" id="RUL60072.1"/>
    </source>
</evidence>
<dbReference type="InterPro" id="IPR046357">
    <property type="entry name" value="PPIase_dom_sf"/>
</dbReference>
<evidence type="ECO:0000313" key="7">
    <source>
        <dbReference type="Proteomes" id="UP000278983"/>
    </source>
</evidence>
<accession>A0A3S0RBJ6</accession>
<dbReference type="InterPro" id="IPR050280">
    <property type="entry name" value="OMP_Chaperone_SurA"/>
</dbReference>
<keyword evidence="2" id="KW-0697">Rotamase</keyword>
<feature type="region of interest" description="Disordered" evidence="3">
    <location>
        <begin position="28"/>
        <end position="55"/>
    </location>
</feature>
<reference evidence="6 7" key="1">
    <citation type="submission" date="2018-12" db="EMBL/GenBank/DDBJ databases">
        <title>Genome sequencing of Prevotella sp. KCOM 3155 (= JS262).</title>
        <authorList>
            <person name="Kook J.-K."/>
            <person name="Park S.-N."/>
            <person name="Lim Y.K."/>
        </authorList>
    </citation>
    <scope>NUCLEOTIDE SEQUENCE [LARGE SCALE GENOMIC DNA]</scope>
    <source>
        <strain evidence="6 7">KCOM 3155</strain>
    </source>
</reference>
<dbReference type="InterPro" id="IPR000297">
    <property type="entry name" value="PPIase_PpiC"/>
</dbReference>
<evidence type="ECO:0000259" key="5">
    <source>
        <dbReference type="PROSITE" id="PS50198"/>
    </source>
</evidence>
<dbReference type="AlphaFoldDB" id="A0A3S0RBJ6"/>
<dbReference type="PANTHER" id="PTHR47637:SF1">
    <property type="entry name" value="CHAPERONE SURA"/>
    <property type="match status" value="1"/>
</dbReference>
<dbReference type="InterPro" id="IPR027304">
    <property type="entry name" value="Trigger_fact/SurA_dom_sf"/>
</dbReference>
<dbReference type="Pfam" id="PF00639">
    <property type="entry name" value="Rotamase"/>
    <property type="match status" value="2"/>
</dbReference>
<feature type="chain" id="PRO_5018791613" evidence="4">
    <location>
        <begin position="24"/>
        <end position="487"/>
    </location>
</feature>
<sequence length="487" mass="54922">MRILRKIALAAMGLLVLSASMTARSGKVTESRGGNVMAQNDAPADSTVGAEDLQPPRESSVVDEVIWVVGDEAILKSDVEVMRLQAAMEGIKLNGDPDCAIPELIAVQKLYLHQAAIDSIEVSESDITQGVEQQINYLINAAGGREKLEEYRNQTLAQMRLQMRDEYRDRQMIERMKEKLVSNLTVTPADVRAYFKNIPQDSVPFVPTEVEVQIITRQPRIEQEELNNVKDRLRSYTERVTSGETTFATLARLYSEDPGSARQGGELDYAGRGTLDPAFASVAFNLTDPNKISKIVETEFGFHIIQLVDKRGEKIKCRHILLKPKVSRASIDDAIARLDSTATDIREGKFTFDVAASYISDDKDTKNNHGLMANYSEAGRTSRFRMQDLPSEVARVVEKMSVGEISNAFQMVNEKGKTVCAIVKLKSRIEGHRATITEDFQVMKDVVLSKRREEFLKAWVKNKLRTTYVYMKDRYRNCNFEYEGWVK</sequence>
<keyword evidence="7" id="KW-1185">Reference proteome</keyword>
<dbReference type="Gene3D" id="3.10.50.40">
    <property type="match status" value="2"/>
</dbReference>
<evidence type="ECO:0000256" key="2">
    <source>
        <dbReference type="PROSITE-ProRule" id="PRU00278"/>
    </source>
</evidence>
<keyword evidence="2 6" id="KW-0413">Isomerase</keyword>